<organism evidence="3 4">
    <name type="scientific">Candidatus Pedobacter colombiensis</name>
    <dbReference type="NCBI Taxonomy" id="3121371"/>
    <lineage>
        <taxon>Bacteria</taxon>
        <taxon>Pseudomonadati</taxon>
        <taxon>Bacteroidota</taxon>
        <taxon>Sphingobacteriia</taxon>
        <taxon>Sphingobacteriales</taxon>
        <taxon>Sphingobacteriaceae</taxon>
        <taxon>Pedobacter</taxon>
    </lineage>
</organism>
<dbReference type="Gene3D" id="3.30.160.710">
    <property type="match status" value="1"/>
</dbReference>
<protein>
    <submittedName>
        <fullName evidence="3">YDG domain-containing protein</fullName>
    </submittedName>
</protein>
<dbReference type="Pfam" id="PF18676">
    <property type="entry name" value="MBG_2"/>
    <property type="match status" value="1"/>
</dbReference>
<feature type="chain" id="PRO_5042498342" evidence="1">
    <location>
        <begin position="35"/>
        <end position="1452"/>
    </location>
</feature>
<dbReference type="InterPro" id="IPR041248">
    <property type="entry name" value="YDG"/>
</dbReference>
<keyword evidence="1" id="KW-0732">Signal</keyword>
<name>A0AAJ5W6W5_9SPHI</name>
<dbReference type="SUPFAM" id="SSF49373">
    <property type="entry name" value="Invasin/intimin cell-adhesion fragments"/>
    <property type="match status" value="1"/>
</dbReference>
<dbReference type="Gene3D" id="2.60.40.1080">
    <property type="match status" value="1"/>
</dbReference>
<sequence>MKKLLLFFNLMLRKGMIAFALLFFTLAVNTAAKASGDIDPPAPLISKVKAVPEPITTSPATNIGAVSARLGGTTTNNFLSFFEERGIVWSLTADPTVNDHKTQIGIGPGIFSAVITNLPSGTLIHFRSYAFEQFNPDIPVYGDDLTFTTGPVLSASPDSQTNIACNGGNTGSAAVFVTGGLGPYTYSWSPLGGTGALASGLTAGTYTCTVTDSENNTKQVTFNLVQPSAPITASTAQSNVACNGGSNGSASVSNVSGGTGSYTYSWSPSGGTAATASGLTAGTYTCTITDANLCSTTKTFTITQPSAPITASTAQSNVACNGGSNGSASVSNVSGGTGSYTYSWSPSGGTAATASGLTAGTYTCTITDANLCSTTKTFTITQPSAPITASTAQSNVACNGGSNGSASVSNVSGGTGSYTYSWSPSGGTAATASGLTAGTYTCTITDANLCSTTKTFTITQPSAPITASTAQSNVACNGGSNGSASVSNVSGGTGSYTYSWSPSGGTAATASGLTAGTYTCTITDANLCSTTKTFTITQPSAPITASTAQSNVACNGGSNGSASVSNVSGGTGSYTYSWSPSGGTAATASGLTAGTYTCTITDANLCSTTKTFTITQPSAPITASTAQLNVACNGGSNGSASVSNVSGGTGSYTYSWSPSGGTAATASGLTAGTYTCTITDANLCSTTKTFTITQPSAPITASTAQLNVACNGGSNGSASVSNVSGGTGSYTYSWSPSGGTAATASGLTAGTYTCTITDANLCSTTKTFTITQPSAPITASMAQSNVACNGGSNGSASVSNVSGGTGSYTYSWSPSGGTAATASGLTAGTYTCTITDANGCTSAKSFTITQPSAPITASMAQSNVTTAGGANGSATVTVTGGTGSYLYSWSPSGGTAATASGLTAGSYTCTITDANLCSTTKTFSIIQPAALTGFQNINKNYGDPTFPLTKPNSASTGAFSYSSSNSSIASVSGANVTILTPGTVTITATQAASGTYNISTTTATLTVAKKDISLTLNPAPAISKTYDGNTNITLVPANYSLTGLVTGDILSVTSTTTYQNSNAGAGKTITASNFVLNGTQKDYYNLTTATANVTGSITPKTLTATAATVTKVYDGTDVAIVTFNPLTGIISGDIVTLTQGTAVYDNKNVGVAKPITANGLTLNGSSAANYTLAPVSLTGTITSKPLTITADNKDKFVGTANPTFTASYTGFVPGESSSVLTTQPVLTTSANLSSPIGTYDINIAGAAAANYNIQYAKGTLTVKPGAPKSIALAGVTLFEYSPIGTNAGTLTSTSDDPQAIFTYSLVPGIGDTDNSSFSIVGNNIQTAKSLSMITKTNYSVLVRSTTQHGLSLEKFFTINLTTTAPKATNIMSPNGDGVNDKWVIDDLQLYPNNEVKIFDKTGRTVYSKKGYDNSWEGTLNGAPLAEGTYFYVIDFGPGKPKTKGYITITRSK</sequence>
<evidence type="ECO:0000313" key="3">
    <source>
        <dbReference type="EMBL" id="WEK19643.1"/>
    </source>
</evidence>
<dbReference type="NCBIfam" id="TIGR04131">
    <property type="entry name" value="Bac_Flav_CTERM"/>
    <property type="match status" value="1"/>
</dbReference>
<proteinExistence type="predicted"/>
<evidence type="ECO:0000256" key="1">
    <source>
        <dbReference type="SAM" id="SignalP"/>
    </source>
</evidence>
<evidence type="ECO:0000259" key="2">
    <source>
        <dbReference type="PROSITE" id="PS50835"/>
    </source>
</evidence>
<dbReference type="InterPro" id="IPR007110">
    <property type="entry name" value="Ig-like_dom"/>
</dbReference>
<dbReference type="PROSITE" id="PS50835">
    <property type="entry name" value="IG_LIKE"/>
    <property type="match status" value="1"/>
</dbReference>
<dbReference type="Pfam" id="PF13573">
    <property type="entry name" value="SprB"/>
    <property type="match status" value="10"/>
</dbReference>
<dbReference type="InterPro" id="IPR008964">
    <property type="entry name" value="Invasin/intimin_cell_adhesion"/>
</dbReference>
<feature type="signal peptide" evidence="1">
    <location>
        <begin position="1"/>
        <end position="34"/>
    </location>
</feature>
<dbReference type="Proteomes" id="UP001214530">
    <property type="component" value="Chromosome"/>
</dbReference>
<dbReference type="InterPro" id="IPR041286">
    <property type="entry name" value="MBG_2"/>
</dbReference>
<dbReference type="Pfam" id="PF18657">
    <property type="entry name" value="YDG"/>
    <property type="match status" value="2"/>
</dbReference>
<dbReference type="InterPro" id="IPR025667">
    <property type="entry name" value="SprB_repeat"/>
</dbReference>
<dbReference type="Pfam" id="PF13585">
    <property type="entry name" value="CHU_C"/>
    <property type="match status" value="1"/>
</dbReference>
<gene>
    <name evidence="3" type="ORF">P0Y49_00545</name>
</gene>
<accession>A0AAJ5W6W5</accession>
<feature type="domain" description="Ig-like" evidence="2">
    <location>
        <begin position="851"/>
        <end position="924"/>
    </location>
</feature>
<dbReference type="EMBL" id="CP119313">
    <property type="protein sequence ID" value="WEK19643.1"/>
    <property type="molecule type" value="Genomic_DNA"/>
</dbReference>
<dbReference type="InterPro" id="IPR026341">
    <property type="entry name" value="T9SS_type_B"/>
</dbReference>
<reference evidence="3" key="1">
    <citation type="submission" date="2023-03" db="EMBL/GenBank/DDBJ databases">
        <title>Andean soil-derived lignocellulolytic bacterial consortium as a source of novel taxa and putative plastic-active enzymes.</title>
        <authorList>
            <person name="Diaz-Garcia L."/>
            <person name="Chuvochina M."/>
            <person name="Feuerriegel G."/>
            <person name="Bunk B."/>
            <person name="Sproer C."/>
            <person name="Streit W.R."/>
            <person name="Rodriguez L.M."/>
            <person name="Overmann J."/>
            <person name="Jimenez D.J."/>
        </authorList>
    </citation>
    <scope>NUCLEOTIDE SEQUENCE</scope>
    <source>
        <strain evidence="3">MAG 3858</strain>
    </source>
</reference>
<evidence type="ECO:0000313" key="4">
    <source>
        <dbReference type="Proteomes" id="UP001214530"/>
    </source>
</evidence>
<dbReference type="Gene3D" id="2.60.40.740">
    <property type="match status" value="9"/>
</dbReference>